<dbReference type="Gene3D" id="3.90.1150.10">
    <property type="entry name" value="Aspartate Aminotransferase, domain 1"/>
    <property type="match status" value="1"/>
</dbReference>
<dbReference type="GO" id="GO:0016829">
    <property type="term" value="F:lyase activity"/>
    <property type="evidence" value="ECO:0007669"/>
    <property type="project" value="UniProtKB-KW"/>
</dbReference>
<dbReference type="SUPFAM" id="SSF53383">
    <property type="entry name" value="PLP-dependent transferases"/>
    <property type="match status" value="1"/>
</dbReference>
<accession>A0ABU0HYL9</accession>
<dbReference type="PANTHER" id="PTHR43586:SF15">
    <property type="entry name" value="BLR3095 PROTEIN"/>
    <property type="match status" value="1"/>
</dbReference>
<comment type="caution">
    <text evidence="3">The sequence shown here is derived from an EMBL/GenBank/DDBJ whole genome shotgun (WGS) entry which is preliminary data.</text>
</comment>
<dbReference type="Proteomes" id="UP001231124">
    <property type="component" value="Unassembled WGS sequence"/>
</dbReference>
<dbReference type="PANTHER" id="PTHR43586">
    <property type="entry name" value="CYSTEINE DESULFURASE"/>
    <property type="match status" value="1"/>
</dbReference>
<evidence type="ECO:0000313" key="4">
    <source>
        <dbReference type="Proteomes" id="UP001231124"/>
    </source>
</evidence>
<keyword evidence="4" id="KW-1185">Reference proteome</keyword>
<gene>
    <name evidence="3" type="ORF">QO012_001939</name>
</gene>
<dbReference type="Gene3D" id="3.40.640.10">
    <property type="entry name" value="Type I PLP-dependent aspartate aminotransferase-like (Major domain)"/>
    <property type="match status" value="1"/>
</dbReference>
<evidence type="ECO:0000259" key="2">
    <source>
        <dbReference type="Pfam" id="PF00266"/>
    </source>
</evidence>
<dbReference type="Pfam" id="PF00266">
    <property type="entry name" value="Aminotran_5"/>
    <property type="match status" value="1"/>
</dbReference>
<proteinExistence type="predicted"/>
<dbReference type="RefSeq" id="WP_238201999.1">
    <property type="nucleotide sequence ID" value="NZ_BPQE01000007.1"/>
</dbReference>
<evidence type="ECO:0000313" key="3">
    <source>
        <dbReference type="EMBL" id="MDQ0447443.1"/>
    </source>
</evidence>
<dbReference type="InterPro" id="IPR015421">
    <property type="entry name" value="PyrdxlP-dep_Trfase_major"/>
</dbReference>
<dbReference type="EMBL" id="JAUSVP010000004">
    <property type="protein sequence ID" value="MDQ0447443.1"/>
    <property type="molecule type" value="Genomic_DNA"/>
</dbReference>
<keyword evidence="3" id="KW-0456">Lyase</keyword>
<dbReference type="InterPro" id="IPR000192">
    <property type="entry name" value="Aminotrans_V_dom"/>
</dbReference>
<protein>
    <submittedName>
        <fullName evidence="3">Selenocysteine lyase/cysteine desulfurase</fullName>
    </submittedName>
</protein>
<reference evidence="3 4" key="1">
    <citation type="submission" date="2023-07" db="EMBL/GenBank/DDBJ databases">
        <title>Genomic Encyclopedia of Type Strains, Phase IV (KMG-IV): sequencing the most valuable type-strain genomes for metagenomic binning, comparative biology and taxonomic classification.</title>
        <authorList>
            <person name="Goeker M."/>
        </authorList>
    </citation>
    <scope>NUCLEOTIDE SEQUENCE [LARGE SCALE GENOMIC DNA]</scope>
    <source>
        <strain evidence="3 4">DSM 19013</strain>
    </source>
</reference>
<dbReference type="InterPro" id="IPR015424">
    <property type="entry name" value="PyrdxlP-dep_Trfase"/>
</dbReference>
<feature type="domain" description="Aminotransferase class V" evidence="2">
    <location>
        <begin position="22"/>
        <end position="341"/>
    </location>
</feature>
<sequence length="377" mass="40023">MTTAGLLPCQRPLFEVPQGVSYLDAAAWTPLPIAVRRAGEAGILAKARPWEHCRADFPAWTERARAGAAHLIGASADDIAIVGSVSHAMATAAAHLAPEPGSRILRVADEFPSLCLPFDRLAGDRGLTVDVVPRPGDGDWTAALLAAIHRPGAAPVSVATLTPSHWTDGAAIDLDRLVPALRTAGAALVIDATQAVGAMPVEIARWQPDYLAFPTYKWTLGPYGVAFLYVAPWRRDGRPLEEHGGNRPSASGARRFDRGELHDPVSLAMAATGLELVGGWGSAAIQARLRALTEQLSERCAALGIAVSEPPRRVGHVLGLRAAGGLPPDLVERLSARRVFVSERSGALRISPHVWADEDDIEHCAQALRDCLSDRSG</sequence>
<name>A0ABU0HYL9_9HYPH</name>
<keyword evidence="1" id="KW-0663">Pyridoxal phosphate</keyword>
<organism evidence="3 4">
    <name type="scientific">Methylobacterium aerolatum</name>
    <dbReference type="NCBI Taxonomy" id="418708"/>
    <lineage>
        <taxon>Bacteria</taxon>
        <taxon>Pseudomonadati</taxon>
        <taxon>Pseudomonadota</taxon>
        <taxon>Alphaproteobacteria</taxon>
        <taxon>Hyphomicrobiales</taxon>
        <taxon>Methylobacteriaceae</taxon>
        <taxon>Methylobacterium</taxon>
    </lineage>
</organism>
<dbReference type="InterPro" id="IPR015422">
    <property type="entry name" value="PyrdxlP-dep_Trfase_small"/>
</dbReference>
<evidence type="ECO:0000256" key="1">
    <source>
        <dbReference type="ARBA" id="ARBA00022898"/>
    </source>
</evidence>